<feature type="domain" description="EamA" evidence="6">
    <location>
        <begin position="6"/>
        <end position="133"/>
    </location>
</feature>
<protein>
    <submittedName>
        <fullName evidence="7">EamA domain-containing membrane protein RarD</fullName>
    </submittedName>
</protein>
<evidence type="ECO:0000313" key="7">
    <source>
        <dbReference type="EMBL" id="SFC31325.1"/>
    </source>
</evidence>
<dbReference type="AlphaFoldDB" id="A0A1I1I5K7"/>
<dbReference type="EMBL" id="FOLE01000004">
    <property type="protein sequence ID" value="SFC31325.1"/>
    <property type="molecule type" value="Genomic_DNA"/>
</dbReference>
<sequence>MKLSEGVRYMLLSTLFFALMNLCVKFLSRIPAIELVFFRSAISFVLSVAMLQYNRIPMLGNQRKYLFLRGFFGVFSLILFFYTLQAMPLASAVTIQYLSPVFTSILAVYTLGEVMTKKQWIFLLLSFLGVVLIKGVDTRISVFYMIIGVASALFSSLAYNSVRRVKDTEHPLVVVFYFPLVALPVTSVLTYFQWQAPQGSEWIFLLLMGVFTQMAQYCMTRAVQAAELSSISYLNYMGIIYALGFGFIFFNETFTWPAMIGMLLVMSGILLNIYDRRGKLLGTKAVEKVAS</sequence>
<dbReference type="Gene3D" id="1.10.3730.20">
    <property type="match status" value="2"/>
</dbReference>
<organism evidence="7 8">
    <name type="scientific">Flexibacter flexilis DSM 6793</name>
    <dbReference type="NCBI Taxonomy" id="927664"/>
    <lineage>
        <taxon>Bacteria</taxon>
        <taxon>Pseudomonadati</taxon>
        <taxon>Bacteroidota</taxon>
        <taxon>Cytophagia</taxon>
        <taxon>Cytophagales</taxon>
        <taxon>Flexibacteraceae</taxon>
        <taxon>Flexibacter</taxon>
    </lineage>
</organism>
<dbReference type="PANTHER" id="PTHR22911:SF6">
    <property type="entry name" value="SOLUTE CARRIER FAMILY 35 MEMBER G1"/>
    <property type="match status" value="1"/>
</dbReference>
<feature type="transmembrane region" description="Helical" evidence="5">
    <location>
        <begin position="142"/>
        <end position="162"/>
    </location>
</feature>
<evidence type="ECO:0000256" key="4">
    <source>
        <dbReference type="ARBA" id="ARBA00023136"/>
    </source>
</evidence>
<keyword evidence="2 5" id="KW-0812">Transmembrane</keyword>
<gene>
    <name evidence="7" type="ORF">SAMN05421780_104213</name>
</gene>
<evidence type="ECO:0000256" key="2">
    <source>
        <dbReference type="ARBA" id="ARBA00022692"/>
    </source>
</evidence>
<evidence type="ECO:0000313" key="8">
    <source>
        <dbReference type="Proteomes" id="UP000199514"/>
    </source>
</evidence>
<feature type="transmembrane region" description="Helical" evidence="5">
    <location>
        <begin position="231"/>
        <end position="250"/>
    </location>
</feature>
<evidence type="ECO:0000259" key="6">
    <source>
        <dbReference type="Pfam" id="PF00892"/>
    </source>
</evidence>
<dbReference type="InterPro" id="IPR037185">
    <property type="entry name" value="EmrE-like"/>
</dbReference>
<feature type="transmembrane region" description="Helical" evidence="5">
    <location>
        <begin position="33"/>
        <end position="53"/>
    </location>
</feature>
<feature type="transmembrane region" description="Helical" evidence="5">
    <location>
        <begin position="174"/>
        <end position="196"/>
    </location>
</feature>
<evidence type="ECO:0000256" key="5">
    <source>
        <dbReference type="SAM" id="Phobius"/>
    </source>
</evidence>
<comment type="subcellular location">
    <subcellularLocation>
        <location evidence="1">Membrane</location>
        <topology evidence="1">Multi-pass membrane protein</topology>
    </subcellularLocation>
</comment>
<name>A0A1I1I5K7_9BACT</name>
<keyword evidence="8" id="KW-1185">Reference proteome</keyword>
<feature type="transmembrane region" description="Helical" evidence="5">
    <location>
        <begin position="120"/>
        <end position="136"/>
    </location>
</feature>
<dbReference type="Proteomes" id="UP000199514">
    <property type="component" value="Unassembled WGS sequence"/>
</dbReference>
<dbReference type="SUPFAM" id="SSF103481">
    <property type="entry name" value="Multidrug resistance efflux transporter EmrE"/>
    <property type="match status" value="2"/>
</dbReference>
<keyword evidence="4 5" id="KW-0472">Membrane</keyword>
<feature type="transmembrane region" description="Helical" evidence="5">
    <location>
        <begin position="65"/>
        <end position="83"/>
    </location>
</feature>
<dbReference type="RefSeq" id="WP_245756705.1">
    <property type="nucleotide sequence ID" value="NZ_FOLE01000004.1"/>
</dbReference>
<dbReference type="GO" id="GO:0016020">
    <property type="term" value="C:membrane"/>
    <property type="evidence" value="ECO:0007669"/>
    <property type="project" value="UniProtKB-SubCell"/>
</dbReference>
<accession>A0A1I1I5K7</accession>
<evidence type="ECO:0000256" key="3">
    <source>
        <dbReference type="ARBA" id="ARBA00022989"/>
    </source>
</evidence>
<keyword evidence="3 5" id="KW-1133">Transmembrane helix</keyword>
<reference evidence="7 8" key="1">
    <citation type="submission" date="2016-10" db="EMBL/GenBank/DDBJ databases">
        <authorList>
            <person name="de Groot N.N."/>
        </authorList>
    </citation>
    <scope>NUCLEOTIDE SEQUENCE [LARGE SCALE GENOMIC DNA]</scope>
    <source>
        <strain evidence="7 8">DSM 6793</strain>
    </source>
</reference>
<feature type="domain" description="EamA" evidence="6">
    <location>
        <begin position="144"/>
        <end position="273"/>
    </location>
</feature>
<dbReference type="Pfam" id="PF00892">
    <property type="entry name" value="EamA"/>
    <property type="match status" value="2"/>
</dbReference>
<dbReference type="STRING" id="927664.SAMN05421780_104213"/>
<feature type="transmembrane region" description="Helical" evidence="5">
    <location>
        <begin position="202"/>
        <end position="219"/>
    </location>
</feature>
<feature type="transmembrane region" description="Helical" evidence="5">
    <location>
        <begin position="89"/>
        <end position="108"/>
    </location>
</feature>
<dbReference type="PANTHER" id="PTHR22911">
    <property type="entry name" value="ACYL-MALONYL CONDENSING ENZYME-RELATED"/>
    <property type="match status" value="1"/>
</dbReference>
<proteinExistence type="predicted"/>
<feature type="transmembrane region" description="Helical" evidence="5">
    <location>
        <begin position="256"/>
        <end position="274"/>
    </location>
</feature>
<feature type="transmembrane region" description="Helical" evidence="5">
    <location>
        <begin position="7"/>
        <end position="27"/>
    </location>
</feature>
<dbReference type="InterPro" id="IPR000620">
    <property type="entry name" value="EamA_dom"/>
</dbReference>
<evidence type="ECO:0000256" key="1">
    <source>
        <dbReference type="ARBA" id="ARBA00004141"/>
    </source>
</evidence>